<dbReference type="EMBL" id="JBJQND010000019">
    <property type="protein sequence ID" value="KAL3832459.1"/>
    <property type="molecule type" value="Genomic_DNA"/>
</dbReference>
<feature type="compositionally biased region" description="Basic residues" evidence="1">
    <location>
        <begin position="271"/>
        <end position="285"/>
    </location>
</feature>
<evidence type="ECO:0000256" key="2">
    <source>
        <dbReference type="SAM" id="SignalP"/>
    </source>
</evidence>
<evidence type="ECO:0000256" key="1">
    <source>
        <dbReference type="SAM" id="MobiDB-lite"/>
    </source>
</evidence>
<dbReference type="AlphaFoldDB" id="A0ABD3T6B3"/>
<accession>A0ABD3T6B3</accession>
<evidence type="ECO:0000313" key="4">
    <source>
        <dbReference type="Proteomes" id="UP001634394"/>
    </source>
</evidence>
<sequence length="305" mass="35091">MNVRDMASVKIIMTCLIATVCMGTRTSEAKMFWKYENSLRENGETGSPTRLTNCTNCLDKLQRNIEELSRIDIIRRRILGSIGRSPSAWNQKPQDTNINATNDNRVDTRNMLRVQDDPPKPVRQEIKPEVQEIISYSELSDNNADNILTFKIHTKSNTENTEAVGAHLWILVHRKRHARRGNKGKKIFLQVSEVNTNVVTHTNRTDVLTYLRTRVKNTRWQKVSLPLSIANSVVEQKKKTLNLKVTCFGCGRLVQLILHEESNDISDGSGHRRRKHRKTKKRLRNSRTVATNPFLVISTRHKIPH</sequence>
<keyword evidence="2" id="KW-0732">Signal</keyword>
<feature type="chain" id="PRO_5044876585" evidence="2">
    <location>
        <begin position="24"/>
        <end position="305"/>
    </location>
</feature>
<feature type="region of interest" description="Disordered" evidence="1">
    <location>
        <begin position="264"/>
        <end position="286"/>
    </location>
</feature>
<protein>
    <submittedName>
        <fullName evidence="3">Uncharacterized protein</fullName>
    </submittedName>
</protein>
<feature type="signal peptide" evidence="2">
    <location>
        <begin position="1"/>
        <end position="23"/>
    </location>
</feature>
<name>A0ABD3T6B3_SINWO</name>
<organism evidence="3 4">
    <name type="scientific">Sinanodonta woodiana</name>
    <name type="common">Chinese pond mussel</name>
    <name type="synonym">Anodonta woodiana</name>
    <dbReference type="NCBI Taxonomy" id="1069815"/>
    <lineage>
        <taxon>Eukaryota</taxon>
        <taxon>Metazoa</taxon>
        <taxon>Spiralia</taxon>
        <taxon>Lophotrochozoa</taxon>
        <taxon>Mollusca</taxon>
        <taxon>Bivalvia</taxon>
        <taxon>Autobranchia</taxon>
        <taxon>Heteroconchia</taxon>
        <taxon>Palaeoheterodonta</taxon>
        <taxon>Unionida</taxon>
        <taxon>Unionoidea</taxon>
        <taxon>Unionidae</taxon>
        <taxon>Unioninae</taxon>
        <taxon>Sinanodonta</taxon>
    </lineage>
</organism>
<proteinExistence type="predicted"/>
<reference evidence="3 4" key="1">
    <citation type="submission" date="2024-11" db="EMBL/GenBank/DDBJ databases">
        <title>Chromosome-level genome assembly of the freshwater bivalve Anodonta woodiana.</title>
        <authorList>
            <person name="Chen X."/>
        </authorList>
    </citation>
    <scope>NUCLEOTIDE SEQUENCE [LARGE SCALE GENOMIC DNA]</scope>
    <source>
        <strain evidence="3">MN2024</strain>
        <tissue evidence="3">Gills</tissue>
    </source>
</reference>
<comment type="caution">
    <text evidence="3">The sequence shown here is derived from an EMBL/GenBank/DDBJ whole genome shotgun (WGS) entry which is preliminary data.</text>
</comment>
<keyword evidence="4" id="KW-1185">Reference proteome</keyword>
<gene>
    <name evidence="3" type="ORF">ACJMK2_024100</name>
</gene>
<dbReference type="Proteomes" id="UP001634394">
    <property type="component" value="Unassembled WGS sequence"/>
</dbReference>
<evidence type="ECO:0000313" key="3">
    <source>
        <dbReference type="EMBL" id="KAL3832459.1"/>
    </source>
</evidence>